<sequence>MTAKELGYDAVFFNISNVDYSSRIINGKRLVFGEWLECSTPFPDIIFNDLPAKYEVYKKYLELENISNSRLLIHHRTIDKAACNNLFQNYPEIIPHLIPTFNVKTSKDVLNYVNQYKRIALKPNNGHKGFGIKFLRQQENGELQLQHENGNNELLSIPDVSIFLEKILSDKKYHIQPEIISHLRDSNFPFVIRTYMGRGINGQWFNLFNYAAMDYKTGGVVNVSQGAGLQFYPNFLEREFPHDKGKAFAEKLRSLSHKIVQAYQSGISEEVDAIGLDYIVDESGKPYMVEINYYPGTRPNSDICVYNQVRFAEYLYKKKMALINTQQPQ</sequence>
<reference evidence="3" key="1">
    <citation type="journal article" date="2021" name="PeerJ">
        <title>Extensive microbial diversity within the chicken gut microbiome revealed by metagenomics and culture.</title>
        <authorList>
            <person name="Gilroy R."/>
            <person name="Ravi A."/>
            <person name="Getino M."/>
            <person name="Pursley I."/>
            <person name="Horton D.L."/>
            <person name="Alikhan N.F."/>
            <person name="Baker D."/>
            <person name="Gharbi K."/>
            <person name="Hall N."/>
            <person name="Watson M."/>
            <person name="Adriaenssens E.M."/>
            <person name="Foster-Nyarko E."/>
            <person name="Jarju S."/>
            <person name="Secka A."/>
            <person name="Antonio M."/>
            <person name="Oren A."/>
            <person name="Chaudhuri R.R."/>
            <person name="La Ragione R."/>
            <person name="Hildebrand F."/>
            <person name="Pallen M.J."/>
        </authorList>
    </citation>
    <scope>NUCLEOTIDE SEQUENCE</scope>
    <source>
        <strain evidence="3">CHK160-9182</strain>
    </source>
</reference>
<dbReference type="EMBL" id="DXHP01000172">
    <property type="protein sequence ID" value="HIW07202.1"/>
    <property type="molecule type" value="Genomic_DNA"/>
</dbReference>
<dbReference type="PROSITE" id="PS50975">
    <property type="entry name" value="ATP_GRASP"/>
    <property type="match status" value="1"/>
</dbReference>
<dbReference type="Proteomes" id="UP000823934">
    <property type="component" value="Unassembled WGS sequence"/>
</dbReference>
<name>A0A9D1TUV1_9GAMM</name>
<proteinExistence type="predicted"/>
<accession>A0A9D1TUV1</accession>
<dbReference type="InterPro" id="IPR026838">
    <property type="entry name" value="YheC/D"/>
</dbReference>
<protein>
    <submittedName>
        <fullName evidence="3">YheC/YheD family protein</fullName>
    </submittedName>
</protein>
<evidence type="ECO:0000259" key="2">
    <source>
        <dbReference type="PROSITE" id="PS50975"/>
    </source>
</evidence>
<dbReference type="SUPFAM" id="SSF56059">
    <property type="entry name" value="Glutathione synthetase ATP-binding domain-like"/>
    <property type="match status" value="1"/>
</dbReference>
<keyword evidence="1" id="KW-0067">ATP-binding</keyword>
<dbReference type="GO" id="GO:0005524">
    <property type="term" value="F:ATP binding"/>
    <property type="evidence" value="ECO:0007669"/>
    <property type="project" value="UniProtKB-UniRule"/>
</dbReference>
<dbReference type="Pfam" id="PF14398">
    <property type="entry name" value="ATPgrasp_YheCD"/>
    <property type="match status" value="1"/>
</dbReference>
<reference evidence="3" key="2">
    <citation type="submission" date="2021-04" db="EMBL/GenBank/DDBJ databases">
        <authorList>
            <person name="Gilroy R."/>
        </authorList>
    </citation>
    <scope>NUCLEOTIDE SEQUENCE</scope>
    <source>
        <strain evidence="3">CHK160-9182</strain>
    </source>
</reference>
<dbReference type="GO" id="GO:0046872">
    <property type="term" value="F:metal ion binding"/>
    <property type="evidence" value="ECO:0007669"/>
    <property type="project" value="InterPro"/>
</dbReference>
<evidence type="ECO:0000313" key="4">
    <source>
        <dbReference type="Proteomes" id="UP000823934"/>
    </source>
</evidence>
<feature type="domain" description="ATP-grasp" evidence="2">
    <location>
        <begin position="84"/>
        <end position="320"/>
    </location>
</feature>
<organism evidence="3 4">
    <name type="scientific">Candidatus Ignatzschineria merdigallinarum</name>
    <dbReference type="NCBI Taxonomy" id="2838621"/>
    <lineage>
        <taxon>Bacteria</taxon>
        <taxon>Pseudomonadati</taxon>
        <taxon>Pseudomonadota</taxon>
        <taxon>Gammaproteobacteria</taxon>
        <taxon>Cardiobacteriales</taxon>
        <taxon>Ignatzschineriaceae</taxon>
        <taxon>Ignatzschineria</taxon>
    </lineage>
</organism>
<comment type="caution">
    <text evidence="3">The sequence shown here is derived from an EMBL/GenBank/DDBJ whole genome shotgun (WGS) entry which is preliminary data.</text>
</comment>
<evidence type="ECO:0000256" key="1">
    <source>
        <dbReference type="PROSITE-ProRule" id="PRU00409"/>
    </source>
</evidence>
<dbReference type="AlphaFoldDB" id="A0A9D1TUV1"/>
<dbReference type="InterPro" id="IPR011761">
    <property type="entry name" value="ATP-grasp"/>
</dbReference>
<dbReference type="Gene3D" id="3.30.470.20">
    <property type="entry name" value="ATP-grasp fold, B domain"/>
    <property type="match status" value="1"/>
</dbReference>
<evidence type="ECO:0000313" key="3">
    <source>
        <dbReference type="EMBL" id="HIW07202.1"/>
    </source>
</evidence>
<gene>
    <name evidence="3" type="ORF">H9889_07755</name>
</gene>
<keyword evidence="1" id="KW-0547">Nucleotide-binding</keyword>